<dbReference type="Proteomes" id="UP000282654">
    <property type="component" value="Unassembled WGS sequence"/>
</dbReference>
<keyword evidence="13" id="KW-1185">Reference proteome</keyword>
<evidence type="ECO:0000313" key="12">
    <source>
        <dbReference type="EMBL" id="RPF46974.1"/>
    </source>
</evidence>
<feature type="active site" description="Proton acceptor" evidence="10">
    <location>
        <position position="70"/>
    </location>
</feature>
<comment type="caution">
    <text evidence="12">The sequence shown here is derived from an EMBL/GenBank/DDBJ whole genome shotgun (WGS) entry which is preliminary data.</text>
</comment>
<dbReference type="InterPro" id="IPR002637">
    <property type="entry name" value="RdgB/HAM1"/>
</dbReference>
<evidence type="ECO:0000256" key="3">
    <source>
        <dbReference type="ARBA" id="ARBA00022723"/>
    </source>
</evidence>
<keyword evidence="7 10" id="KW-0546">Nucleotide metabolism</keyword>
<dbReference type="FunFam" id="3.90.950.10:FF:000001">
    <property type="entry name" value="dITP/XTP pyrophosphatase"/>
    <property type="match status" value="1"/>
</dbReference>
<dbReference type="Pfam" id="PF01725">
    <property type="entry name" value="Ham1p_like"/>
    <property type="match status" value="1"/>
</dbReference>
<dbReference type="GO" id="GO:0035870">
    <property type="term" value="F:dITP diphosphatase activity"/>
    <property type="evidence" value="ECO:0007669"/>
    <property type="project" value="UniProtKB-UniRule"/>
</dbReference>
<comment type="cofactor">
    <cofactor evidence="10">
        <name>Mg(2+)</name>
        <dbReference type="ChEBI" id="CHEBI:18420"/>
    </cofactor>
    <text evidence="10">Binds 1 Mg(2+) ion per subunit.</text>
</comment>
<keyword evidence="6 10" id="KW-0460">Magnesium</keyword>
<dbReference type="SUPFAM" id="SSF52972">
    <property type="entry name" value="ITPase-like"/>
    <property type="match status" value="1"/>
</dbReference>
<evidence type="ECO:0000313" key="13">
    <source>
        <dbReference type="Proteomes" id="UP000282654"/>
    </source>
</evidence>
<dbReference type="HAMAP" id="MF_01405">
    <property type="entry name" value="Non_canon_purine_NTPase"/>
    <property type="match status" value="1"/>
</dbReference>
<evidence type="ECO:0000256" key="11">
    <source>
        <dbReference type="RuleBase" id="RU003781"/>
    </source>
</evidence>
<evidence type="ECO:0000256" key="8">
    <source>
        <dbReference type="ARBA" id="ARBA00051875"/>
    </source>
</evidence>
<dbReference type="InterPro" id="IPR029001">
    <property type="entry name" value="ITPase-like_fam"/>
</dbReference>
<feature type="binding site" evidence="10">
    <location>
        <begin position="181"/>
        <end position="182"/>
    </location>
    <ligand>
        <name>substrate</name>
    </ligand>
</feature>
<comment type="function">
    <text evidence="10">Pyrophosphatase that catalyzes the hydrolysis of nucleoside triphosphates to their monophosphate derivatives, with a high preference for the non-canonical purine nucleotides XTP (xanthosine triphosphate), dITP (deoxyinosine triphosphate) and ITP. Seems to function as a house-cleaning enzyme that removes non-canonical purine nucleotides from the nucleotide pool, thus preventing their incorporation into DNA/RNA and avoiding chromosomal lesions.</text>
</comment>
<dbReference type="EC" id="3.6.1.66" evidence="10"/>
<feature type="binding site" evidence="10">
    <location>
        <begin position="8"/>
        <end position="13"/>
    </location>
    <ligand>
        <name>substrate</name>
    </ligand>
</feature>
<evidence type="ECO:0000256" key="4">
    <source>
        <dbReference type="ARBA" id="ARBA00022741"/>
    </source>
</evidence>
<evidence type="ECO:0000256" key="5">
    <source>
        <dbReference type="ARBA" id="ARBA00022801"/>
    </source>
</evidence>
<reference evidence="12 13" key="1">
    <citation type="submission" date="2018-11" db="EMBL/GenBank/DDBJ databases">
        <title>Genomic Encyclopedia of Type Strains, Phase IV (KMG-IV): sequencing the most valuable type-strain genomes for metagenomic binning, comparative biology and taxonomic classification.</title>
        <authorList>
            <person name="Goeker M."/>
        </authorList>
    </citation>
    <scope>NUCLEOTIDE SEQUENCE [LARGE SCALE GENOMIC DNA]</scope>
    <source>
        <strain evidence="12 13">DSM 102936</strain>
    </source>
</reference>
<dbReference type="RefSeq" id="WP_123929548.1">
    <property type="nucleotide sequence ID" value="NZ_RKRE01000002.1"/>
</dbReference>
<comment type="catalytic activity">
    <reaction evidence="9 10">
        <text>XTP + H2O = XMP + diphosphate + H(+)</text>
        <dbReference type="Rhea" id="RHEA:28610"/>
        <dbReference type="ChEBI" id="CHEBI:15377"/>
        <dbReference type="ChEBI" id="CHEBI:15378"/>
        <dbReference type="ChEBI" id="CHEBI:33019"/>
        <dbReference type="ChEBI" id="CHEBI:57464"/>
        <dbReference type="ChEBI" id="CHEBI:61314"/>
        <dbReference type="EC" id="3.6.1.66"/>
    </reaction>
</comment>
<evidence type="ECO:0000256" key="9">
    <source>
        <dbReference type="ARBA" id="ARBA00052017"/>
    </source>
</evidence>
<dbReference type="GO" id="GO:0036220">
    <property type="term" value="F:ITP diphosphatase activity"/>
    <property type="evidence" value="ECO:0007669"/>
    <property type="project" value="UniProtKB-UniRule"/>
</dbReference>
<dbReference type="GO" id="GO:0046872">
    <property type="term" value="F:metal ion binding"/>
    <property type="evidence" value="ECO:0007669"/>
    <property type="project" value="UniProtKB-KW"/>
</dbReference>
<keyword evidence="4 10" id="KW-0547">Nucleotide-binding</keyword>
<feature type="binding site" evidence="10">
    <location>
        <position position="71"/>
    </location>
    <ligand>
        <name>substrate</name>
    </ligand>
</feature>
<dbReference type="InterPro" id="IPR020922">
    <property type="entry name" value="dITP/XTP_pyrophosphatase"/>
</dbReference>
<comment type="similarity">
    <text evidence="1 10 11">Belongs to the HAM1 NTPase family.</text>
</comment>
<dbReference type="NCBIfam" id="TIGR00042">
    <property type="entry name" value="RdgB/HAM1 family non-canonical purine NTP pyrophosphatase"/>
    <property type="match status" value="1"/>
</dbReference>
<dbReference type="GO" id="GO:0005829">
    <property type="term" value="C:cytosol"/>
    <property type="evidence" value="ECO:0007669"/>
    <property type="project" value="TreeGrafter"/>
</dbReference>
<accession>A0A3N5AQ23</accession>
<feature type="binding site" evidence="10">
    <location>
        <position position="176"/>
    </location>
    <ligand>
        <name>substrate</name>
    </ligand>
</feature>
<evidence type="ECO:0000256" key="1">
    <source>
        <dbReference type="ARBA" id="ARBA00008023"/>
    </source>
</evidence>
<dbReference type="GO" id="GO:0009146">
    <property type="term" value="P:purine nucleoside triphosphate catabolic process"/>
    <property type="evidence" value="ECO:0007669"/>
    <property type="project" value="UniProtKB-UniRule"/>
</dbReference>
<sequence length="201" mass="21460">MKRIVVATTNQGKLKEIEEILAPLGLSVTSLAAYPGFPEIEEDGATFKENAVKKAQFTATFTGEIALADDSGLEVDYLGGAPGVRSARFAGEPKNDAANNAKLLRLLASVPWEKRTARFRCVIAVATPNGEVATAEGTAEGYILTAPRGTGGFGYDPLFYFPEYGKTFAELPPEVKNQVSHRGRALAKLKEVLATLLAGEK</sequence>
<protein>
    <recommendedName>
        <fullName evidence="10">dITP/XTP pyrophosphatase</fullName>
        <ecNumber evidence="10">3.6.1.66</ecNumber>
    </recommendedName>
    <alternativeName>
        <fullName evidence="10">Non-canonical purine NTP pyrophosphatase</fullName>
    </alternativeName>
    <alternativeName>
        <fullName evidence="10">Non-standard purine NTP pyrophosphatase</fullName>
    </alternativeName>
    <alternativeName>
        <fullName evidence="10">Nucleoside-triphosphate diphosphatase</fullName>
    </alternativeName>
    <alternativeName>
        <fullName evidence="10">Nucleoside-triphosphate pyrophosphatase</fullName>
        <shortName evidence="10">NTPase</shortName>
    </alternativeName>
</protein>
<dbReference type="AlphaFoldDB" id="A0A3N5AQ23"/>
<keyword evidence="5 10" id="KW-0378">Hydrolase</keyword>
<dbReference type="CDD" id="cd00515">
    <property type="entry name" value="HAM1"/>
    <property type="match status" value="1"/>
</dbReference>
<comment type="subunit">
    <text evidence="2 10">Homodimer.</text>
</comment>
<evidence type="ECO:0000256" key="7">
    <source>
        <dbReference type="ARBA" id="ARBA00023080"/>
    </source>
</evidence>
<comment type="catalytic activity">
    <reaction evidence="10">
        <text>ITP + H2O = IMP + diphosphate + H(+)</text>
        <dbReference type="Rhea" id="RHEA:29399"/>
        <dbReference type="ChEBI" id="CHEBI:15377"/>
        <dbReference type="ChEBI" id="CHEBI:15378"/>
        <dbReference type="ChEBI" id="CHEBI:33019"/>
        <dbReference type="ChEBI" id="CHEBI:58053"/>
        <dbReference type="ChEBI" id="CHEBI:61402"/>
        <dbReference type="EC" id="3.6.1.66"/>
    </reaction>
</comment>
<feature type="binding site" evidence="10">
    <location>
        <position position="41"/>
    </location>
    <ligand>
        <name>Mg(2+)</name>
        <dbReference type="ChEBI" id="CHEBI:18420"/>
    </ligand>
</feature>
<organism evidence="12 13">
    <name type="scientific">Thermodesulfitimonas autotrophica</name>
    <dbReference type="NCBI Taxonomy" id="1894989"/>
    <lineage>
        <taxon>Bacteria</taxon>
        <taxon>Bacillati</taxon>
        <taxon>Bacillota</taxon>
        <taxon>Clostridia</taxon>
        <taxon>Thermoanaerobacterales</taxon>
        <taxon>Thermoanaerobacteraceae</taxon>
        <taxon>Thermodesulfitimonas</taxon>
    </lineage>
</organism>
<evidence type="ECO:0000256" key="6">
    <source>
        <dbReference type="ARBA" id="ARBA00022842"/>
    </source>
</evidence>
<dbReference type="PANTHER" id="PTHR11067:SF9">
    <property type="entry name" value="INOSINE TRIPHOSPHATE PYROPHOSPHATASE"/>
    <property type="match status" value="1"/>
</dbReference>
<dbReference type="EMBL" id="RKRE01000002">
    <property type="protein sequence ID" value="RPF46974.1"/>
    <property type="molecule type" value="Genomic_DNA"/>
</dbReference>
<dbReference type="NCBIfam" id="NF011397">
    <property type="entry name" value="PRK14822.1"/>
    <property type="match status" value="1"/>
</dbReference>
<feature type="binding site" evidence="10">
    <location>
        <position position="70"/>
    </location>
    <ligand>
        <name>Mg(2+)</name>
        <dbReference type="ChEBI" id="CHEBI:18420"/>
    </ligand>
</feature>
<feature type="binding site" evidence="10">
    <location>
        <begin position="153"/>
        <end position="156"/>
    </location>
    <ligand>
        <name>substrate</name>
    </ligand>
</feature>
<comment type="catalytic activity">
    <reaction evidence="8 10">
        <text>dITP + H2O = dIMP + diphosphate + H(+)</text>
        <dbReference type="Rhea" id="RHEA:28342"/>
        <dbReference type="ChEBI" id="CHEBI:15377"/>
        <dbReference type="ChEBI" id="CHEBI:15378"/>
        <dbReference type="ChEBI" id="CHEBI:33019"/>
        <dbReference type="ChEBI" id="CHEBI:61194"/>
        <dbReference type="ChEBI" id="CHEBI:61382"/>
        <dbReference type="EC" id="3.6.1.66"/>
    </reaction>
</comment>
<proteinExistence type="inferred from homology"/>
<keyword evidence="3 10" id="KW-0479">Metal-binding</keyword>
<dbReference type="OrthoDB" id="9807456at2"/>
<evidence type="ECO:0000256" key="10">
    <source>
        <dbReference type="HAMAP-Rule" id="MF_01405"/>
    </source>
</evidence>
<name>A0A3N5AQ23_9THEO</name>
<gene>
    <name evidence="12" type="ORF">EDD75_1236</name>
</gene>
<dbReference type="GO" id="GO:0009117">
    <property type="term" value="P:nucleotide metabolic process"/>
    <property type="evidence" value="ECO:0007669"/>
    <property type="project" value="UniProtKB-KW"/>
</dbReference>
<dbReference type="GO" id="GO:0036222">
    <property type="term" value="F:XTP diphosphatase activity"/>
    <property type="evidence" value="ECO:0007669"/>
    <property type="project" value="UniProtKB-UniRule"/>
</dbReference>
<dbReference type="GO" id="GO:0000166">
    <property type="term" value="F:nucleotide binding"/>
    <property type="evidence" value="ECO:0007669"/>
    <property type="project" value="UniProtKB-KW"/>
</dbReference>
<evidence type="ECO:0000256" key="2">
    <source>
        <dbReference type="ARBA" id="ARBA00011738"/>
    </source>
</evidence>
<dbReference type="Gene3D" id="3.90.950.10">
    <property type="match status" value="1"/>
</dbReference>
<dbReference type="PANTHER" id="PTHR11067">
    <property type="entry name" value="INOSINE TRIPHOSPHATE PYROPHOSPHATASE/HAM1 PROTEIN"/>
    <property type="match status" value="1"/>
</dbReference>
<dbReference type="GO" id="GO:0017111">
    <property type="term" value="F:ribonucleoside triphosphate phosphatase activity"/>
    <property type="evidence" value="ECO:0007669"/>
    <property type="project" value="InterPro"/>
</dbReference>